<dbReference type="HOGENOM" id="CLU_1466678_0_0_14"/>
<reference evidence="2 3" key="1">
    <citation type="journal article" date="2014" name="Genome Announc.">
        <title>Complete Genome Sequence of Mycoplasma bovoculi Strain M165/69T (ATCC 29104).</title>
        <authorList>
            <person name="Calcutt M.J."/>
            <person name="Foecking M.F."/>
        </authorList>
    </citation>
    <scope>NUCLEOTIDE SEQUENCE [LARGE SCALE GENOMIC DNA]</scope>
    <source>
        <strain evidence="2">M165/69</strain>
    </source>
</reference>
<dbReference type="PATRIC" id="fig|743966.3.peg.514"/>
<sequence length="180" mass="21145">MIKNDKHRNNKELIYTFLSYENLIMACAKEVIRKFPYVPLTWEDLFNHAINYIADLVEKFDPSYGIPISNFLVFNIRLQMMGYCTSFTNKNNQILNLAAPLDEEFVAESLSVNDFDDEYELKDIMYRLTKDLDSLESEIFTLSFIQNKPTKEIAKITGVTSQKINQIIKKFKEKINEYIL</sequence>
<gene>
    <name evidence="2" type="ORF">MYB_02560</name>
</gene>
<dbReference type="InterPro" id="IPR013325">
    <property type="entry name" value="RNA_pol_sigma_r2"/>
</dbReference>
<organism evidence="2 3">
    <name type="scientific">Mesomycoplasma bovoculi M165/69</name>
    <dbReference type="NCBI Taxonomy" id="743966"/>
    <lineage>
        <taxon>Bacteria</taxon>
        <taxon>Bacillati</taxon>
        <taxon>Mycoplasmatota</taxon>
        <taxon>Mycoplasmoidales</taxon>
        <taxon>Metamycoplasmataceae</taxon>
        <taxon>Mesomycoplasma</taxon>
    </lineage>
</organism>
<dbReference type="SUPFAM" id="SSF88946">
    <property type="entry name" value="Sigma2 domain of RNA polymerase sigma factors"/>
    <property type="match status" value="1"/>
</dbReference>
<dbReference type="Proteomes" id="UP000019229">
    <property type="component" value="Chromosome"/>
</dbReference>
<dbReference type="eggNOG" id="ENOG5030MTT">
    <property type="taxonomic scope" value="Bacteria"/>
</dbReference>
<dbReference type="InterPro" id="IPR013249">
    <property type="entry name" value="RNA_pol_sigma70_r4_t2"/>
</dbReference>
<dbReference type="AlphaFoldDB" id="W5V197"/>
<name>W5V197_9BACT</name>
<protein>
    <recommendedName>
        <fullName evidence="1">RNA polymerase sigma factor 70 region 4 type 2 domain-containing protein</fullName>
    </recommendedName>
</protein>
<dbReference type="NCBIfam" id="TIGR02937">
    <property type="entry name" value="sigma70-ECF"/>
    <property type="match status" value="1"/>
</dbReference>
<keyword evidence="3" id="KW-1185">Reference proteome</keyword>
<dbReference type="Gene3D" id="1.10.1740.10">
    <property type="match status" value="1"/>
</dbReference>
<dbReference type="Gene3D" id="1.20.140.160">
    <property type="match status" value="1"/>
</dbReference>
<dbReference type="OrthoDB" id="399792at2"/>
<accession>W5V197</accession>
<proteinExistence type="predicted"/>
<evidence type="ECO:0000313" key="3">
    <source>
        <dbReference type="Proteomes" id="UP000019229"/>
    </source>
</evidence>
<dbReference type="GO" id="GO:0003677">
    <property type="term" value="F:DNA binding"/>
    <property type="evidence" value="ECO:0007669"/>
    <property type="project" value="InterPro"/>
</dbReference>
<evidence type="ECO:0000313" key="2">
    <source>
        <dbReference type="EMBL" id="AHH45513.1"/>
    </source>
</evidence>
<dbReference type="GO" id="GO:0006352">
    <property type="term" value="P:DNA-templated transcription initiation"/>
    <property type="evidence" value="ECO:0007669"/>
    <property type="project" value="InterPro"/>
</dbReference>
<dbReference type="Pfam" id="PF08281">
    <property type="entry name" value="Sigma70_r4_2"/>
    <property type="match status" value="1"/>
</dbReference>
<dbReference type="RefSeq" id="WP_022935116.1">
    <property type="nucleotide sequence ID" value="NZ_CP007154.1"/>
</dbReference>
<dbReference type="InterPro" id="IPR014284">
    <property type="entry name" value="RNA_pol_sigma-70_dom"/>
</dbReference>
<dbReference type="KEGG" id="mbc:MYB_02560"/>
<evidence type="ECO:0000259" key="1">
    <source>
        <dbReference type="Pfam" id="PF08281"/>
    </source>
</evidence>
<dbReference type="STRING" id="743966.MYB_02560"/>
<dbReference type="SUPFAM" id="SSF88659">
    <property type="entry name" value="Sigma3 and sigma4 domains of RNA polymerase sigma factors"/>
    <property type="match status" value="1"/>
</dbReference>
<feature type="domain" description="RNA polymerase sigma factor 70 region 4 type 2" evidence="1">
    <location>
        <begin position="126"/>
        <end position="170"/>
    </location>
</feature>
<dbReference type="EMBL" id="CP007154">
    <property type="protein sequence ID" value="AHH45513.1"/>
    <property type="molecule type" value="Genomic_DNA"/>
</dbReference>
<dbReference type="InterPro" id="IPR013324">
    <property type="entry name" value="RNA_pol_sigma_r3/r4-like"/>
</dbReference>
<dbReference type="GO" id="GO:0016987">
    <property type="term" value="F:sigma factor activity"/>
    <property type="evidence" value="ECO:0007669"/>
    <property type="project" value="InterPro"/>
</dbReference>